<feature type="transmembrane region" description="Helical" evidence="8">
    <location>
        <begin position="195"/>
        <end position="214"/>
    </location>
</feature>
<gene>
    <name evidence="10" type="ORF">DI603_19345</name>
</gene>
<evidence type="ECO:0000256" key="4">
    <source>
        <dbReference type="ARBA" id="ARBA00022692"/>
    </source>
</evidence>
<dbReference type="GO" id="GO:0005886">
    <property type="term" value="C:plasma membrane"/>
    <property type="evidence" value="ECO:0007669"/>
    <property type="project" value="UniProtKB-SubCell"/>
</dbReference>
<dbReference type="SUPFAM" id="SSF103473">
    <property type="entry name" value="MFS general substrate transporter"/>
    <property type="match status" value="1"/>
</dbReference>
<feature type="transmembrane region" description="Helical" evidence="8">
    <location>
        <begin position="304"/>
        <end position="333"/>
    </location>
</feature>
<dbReference type="PIRSF" id="PIRSF002808">
    <property type="entry name" value="Hexose_phosphate_transp"/>
    <property type="match status" value="1"/>
</dbReference>
<dbReference type="CDD" id="cd17319">
    <property type="entry name" value="MFS_ExuT_GudP_like"/>
    <property type="match status" value="1"/>
</dbReference>
<keyword evidence="2" id="KW-0813">Transport</keyword>
<dbReference type="Gene3D" id="1.20.1250.20">
    <property type="entry name" value="MFS general substrate transporter like domains"/>
    <property type="match status" value="2"/>
</dbReference>
<proteinExistence type="inferred from homology"/>
<keyword evidence="6 8" id="KW-0472">Membrane</keyword>
<dbReference type="AlphaFoldDB" id="A0A2W5D9Q7"/>
<evidence type="ECO:0000259" key="9">
    <source>
        <dbReference type="PROSITE" id="PS50850"/>
    </source>
</evidence>
<evidence type="ECO:0000256" key="1">
    <source>
        <dbReference type="ARBA" id="ARBA00004651"/>
    </source>
</evidence>
<dbReference type="Proteomes" id="UP000249633">
    <property type="component" value="Unassembled WGS sequence"/>
</dbReference>
<accession>A0A2W5D9Q7</accession>
<feature type="transmembrane region" description="Helical" evidence="8">
    <location>
        <begin position="431"/>
        <end position="453"/>
    </location>
</feature>
<dbReference type="InterPro" id="IPR050382">
    <property type="entry name" value="MFS_Na/Anion_cotransporter"/>
</dbReference>
<dbReference type="InterPro" id="IPR036259">
    <property type="entry name" value="MFS_trans_sf"/>
</dbReference>
<feature type="transmembrane region" description="Helical" evidence="8">
    <location>
        <begin position="128"/>
        <end position="148"/>
    </location>
</feature>
<dbReference type="InterPro" id="IPR020846">
    <property type="entry name" value="MFS_dom"/>
</dbReference>
<reference evidence="10 11" key="1">
    <citation type="submission" date="2017-08" db="EMBL/GenBank/DDBJ databases">
        <title>Infants hospitalized years apart are colonized by the same room-sourced microbial strains.</title>
        <authorList>
            <person name="Brooks B."/>
            <person name="Olm M.R."/>
            <person name="Firek B.A."/>
            <person name="Baker R."/>
            <person name="Thomas B.C."/>
            <person name="Morowitz M.J."/>
            <person name="Banfield J.F."/>
        </authorList>
    </citation>
    <scope>NUCLEOTIDE SEQUENCE [LARGE SCALE GENOMIC DNA]</scope>
    <source>
        <strain evidence="10">S2_012_000_R2_81</strain>
    </source>
</reference>
<evidence type="ECO:0000256" key="5">
    <source>
        <dbReference type="ARBA" id="ARBA00022989"/>
    </source>
</evidence>
<feature type="domain" description="Major facilitator superfamily (MFS) profile" evidence="9">
    <location>
        <begin position="35"/>
        <end position="457"/>
    </location>
</feature>
<dbReference type="PANTHER" id="PTHR11662">
    <property type="entry name" value="SOLUTE CARRIER FAMILY 17"/>
    <property type="match status" value="1"/>
</dbReference>
<keyword evidence="3" id="KW-1003">Cell membrane</keyword>
<dbReference type="NCBIfam" id="TIGR00893">
    <property type="entry name" value="2A0114"/>
    <property type="match status" value="1"/>
</dbReference>
<dbReference type="PROSITE" id="PS50850">
    <property type="entry name" value="MFS"/>
    <property type="match status" value="1"/>
</dbReference>
<evidence type="ECO:0000256" key="6">
    <source>
        <dbReference type="ARBA" id="ARBA00023136"/>
    </source>
</evidence>
<keyword evidence="4 8" id="KW-0812">Transmembrane</keyword>
<feature type="transmembrane region" description="Helical" evidence="8">
    <location>
        <begin position="272"/>
        <end position="292"/>
    </location>
</feature>
<comment type="subcellular location">
    <subcellularLocation>
        <location evidence="1">Cell membrane</location>
        <topology evidence="1">Multi-pass membrane protein</topology>
    </subcellularLocation>
</comment>
<dbReference type="InterPro" id="IPR011701">
    <property type="entry name" value="MFS"/>
</dbReference>
<evidence type="ECO:0000313" key="10">
    <source>
        <dbReference type="EMBL" id="PZP28531.1"/>
    </source>
</evidence>
<dbReference type="Pfam" id="PF07690">
    <property type="entry name" value="MFS_1"/>
    <property type="match status" value="1"/>
</dbReference>
<feature type="transmembrane region" description="Helical" evidence="8">
    <location>
        <begin position="100"/>
        <end position="122"/>
    </location>
</feature>
<organism evidence="10 11">
    <name type="scientific">Roseateles depolymerans</name>
    <dbReference type="NCBI Taxonomy" id="76731"/>
    <lineage>
        <taxon>Bacteria</taxon>
        <taxon>Pseudomonadati</taxon>
        <taxon>Pseudomonadota</taxon>
        <taxon>Betaproteobacteria</taxon>
        <taxon>Burkholderiales</taxon>
        <taxon>Sphaerotilaceae</taxon>
        <taxon>Roseateles</taxon>
    </lineage>
</organism>
<feature type="transmembrane region" description="Helical" evidence="8">
    <location>
        <begin position="33"/>
        <end position="53"/>
    </location>
</feature>
<keyword evidence="5 8" id="KW-1133">Transmembrane helix</keyword>
<dbReference type="GO" id="GO:0022857">
    <property type="term" value="F:transmembrane transporter activity"/>
    <property type="evidence" value="ECO:0007669"/>
    <property type="project" value="InterPro"/>
</dbReference>
<evidence type="ECO:0000256" key="2">
    <source>
        <dbReference type="ARBA" id="ARBA00022448"/>
    </source>
</evidence>
<sequence length="464" mass="49567">MNTSTAERSAPTAAPAAQTYDTQPAAARTRKRYLILAMLFIVTTINYADRATLSIAGPVLSKELGIDAVTMGYIFSAFGWSYVLAQLPGGWLLDRFGSKMVYAGSIFLWSVFTVLQGGIHFITATAGSAVVVLFALRFLVGAAEAPSFPANGRIVASWFPANERGTASAIFNSAQYFATVLFAPLMGWITHSFGWPAVFVVMGLLGIVISFVWLKTVYTPSNHPSINKVELNYIAAGGALVNMDNPNTQSRSFAEPPRWGYVKQLLSNRMLMGVYIGQYCINTLTYFFLTWFPVYLVKERGMSILSAGFVAALPAICGFAGGVLGGLISDALLRRGKSLTAARKTPIVIGMLLSTSMIICNYVESAAVVVAIMSLAFFGKGLGALGWAVVSDTSPKEISGISGALFNTFGNTAAITTPIVIGYLVKGMGSFSGALVFVAANALVAVCCYLFVVGDIKRFELKKD</sequence>
<name>A0A2W5D9Q7_9BURK</name>
<evidence type="ECO:0000256" key="8">
    <source>
        <dbReference type="SAM" id="Phobius"/>
    </source>
</evidence>
<feature type="transmembrane region" description="Helical" evidence="8">
    <location>
        <begin position="370"/>
        <end position="390"/>
    </location>
</feature>
<dbReference type="EMBL" id="QFOD01000022">
    <property type="protein sequence ID" value="PZP28531.1"/>
    <property type="molecule type" value="Genomic_DNA"/>
</dbReference>
<feature type="transmembrane region" description="Helical" evidence="8">
    <location>
        <begin position="169"/>
        <end position="189"/>
    </location>
</feature>
<comment type="caution">
    <text evidence="10">The sequence shown here is derived from an EMBL/GenBank/DDBJ whole genome shotgun (WGS) entry which is preliminary data.</text>
</comment>
<comment type="similarity">
    <text evidence="7">Belongs to the major facilitator superfamily. Phthalate permease family.</text>
</comment>
<feature type="transmembrane region" description="Helical" evidence="8">
    <location>
        <begin position="402"/>
        <end position="425"/>
    </location>
</feature>
<evidence type="ECO:0000256" key="7">
    <source>
        <dbReference type="ARBA" id="ARBA00038514"/>
    </source>
</evidence>
<dbReference type="FunFam" id="1.20.1250.20:FF:000010">
    <property type="entry name" value="Probable glucarate transporter"/>
    <property type="match status" value="1"/>
</dbReference>
<feature type="transmembrane region" description="Helical" evidence="8">
    <location>
        <begin position="73"/>
        <end position="93"/>
    </location>
</feature>
<dbReference type="InterPro" id="IPR000849">
    <property type="entry name" value="Sugar_P_transporter"/>
</dbReference>
<evidence type="ECO:0000313" key="11">
    <source>
        <dbReference type="Proteomes" id="UP000249633"/>
    </source>
</evidence>
<feature type="transmembrane region" description="Helical" evidence="8">
    <location>
        <begin position="345"/>
        <end position="364"/>
    </location>
</feature>
<evidence type="ECO:0000256" key="3">
    <source>
        <dbReference type="ARBA" id="ARBA00022475"/>
    </source>
</evidence>
<protein>
    <submittedName>
        <fullName evidence="10">MFS transporter</fullName>
    </submittedName>
</protein>
<dbReference type="PANTHER" id="PTHR11662:SF399">
    <property type="entry name" value="FI19708P1-RELATED"/>
    <property type="match status" value="1"/>
</dbReference>